<dbReference type="Pfam" id="PF24042">
    <property type="entry name" value="DUF7351"/>
    <property type="match status" value="1"/>
</dbReference>
<name>A0A4D6HIK9_9EURY</name>
<dbReference type="SUPFAM" id="SSF46785">
    <property type="entry name" value="Winged helix' DNA-binding domain"/>
    <property type="match status" value="1"/>
</dbReference>
<reference evidence="3 4" key="1">
    <citation type="journal article" date="2019" name="Nat. Commun.">
        <title>A new type of DNA phosphorothioation-based antiviral system in archaea.</title>
        <authorList>
            <person name="Xiong L."/>
            <person name="Liu S."/>
            <person name="Chen S."/>
            <person name="Xiao Y."/>
            <person name="Zhu B."/>
            <person name="Gao Y."/>
            <person name="Zhang Y."/>
            <person name="Chen B."/>
            <person name="Luo J."/>
            <person name="Deng Z."/>
            <person name="Chen X."/>
            <person name="Wang L."/>
            <person name="Chen S."/>
        </authorList>
    </citation>
    <scope>NUCLEOTIDE SEQUENCE [LARGE SCALE GENOMIC DNA]</scope>
    <source>
        <strain evidence="3 4">JCM 10635</strain>
    </source>
</reference>
<evidence type="ECO:0000259" key="2">
    <source>
        <dbReference type="Pfam" id="PF24042"/>
    </source>
</evidence>
<dbReference type="InterPro" id="IPR055771">
    <property type="entry name" value="DUF7347"/>
</dbReference>
<proteinExistence type="predicted"/>
<feature type="domain" description="DUF7347" evidence="1">
    <location>
        <begin position="15"/>
        <end position="95"/>
    </location>
</feature>
<dbReference type="GeneID" id="39850482"/>
<dbReference type="Gene3D" id="1.10.10.10">
    <property type="entry name" value="Winged helix-like DNA-binding domain superfamily/Winged helix DNA-binding domain"/>
    <property type="match status" value="1"/>
</dbReference>
<dbReference type="InterPro" id="IPR036388">
    <property type="entry name" value="WH-like_DNA-bd_sf"/>
</dbReference>
<accession>A0A4D6HIK9</accession>
<evidence type="ECO:0000259" key="1">
    <source>
        <dbReference type="Pfam" id="PF24038"/>
    </source>
</evidence>
<gene>
    <name evidence="3" type="ORF">DV706_04420</name>
</gene>
<feature type="domain" description="DUF7351" evidence="2">
    <location>
        <begin position="113"/>
        <end position="291"/>
    </location>
</feature>
<evidence type="ECO:0000313" key="3">
    <source>
        <dbReference type="EMBL" id="QCC53799.1"/>
    </source>
</evidence>
<dbReference type="InterPro" id="IPR011991">
    <property type="entry name" value="ArsR-like_HTH"/>
</dbReference>
<dbReference type="CDD" id="cd00090">
    <property type="entry name" value="HTH_ARSR"/>
    <property type="match status" value="1"/>
</dbReference>
<dbReference type="EMBL" id="CP031305">
    <property type="protein sequence ID" value="QCC53799.1"/>
    <property type="molecule type" value="Genomic_DNA"/>
</dbReference>
<dbReference type="Proteomes" id="UP000296822">
    <property type="component" value="Chromosome"/>
</dbReference>
<dbReference type="InterPro" id="IPR036390">
    <property type="entry name" value="WH_DNA-bd_sf"/>
</dbReference>
<protein>
    <submittedName>
        <fullName evidence="3">ArsR family transcriptional regulator</fullName>
    </submittedName>
</protein>
<sequence length="299" mass="33292">MSSPTDLPIDDGVVDAISALSNRTRLEILLALVEAEREQQQQWLTMSFTELYDAVDIESTSQFSYHLEQLCGWFIAETPEGYRLTYGGDKIVRTIRSGLYESTHVFDDVAVGGCCVFCGGNSLVATVDGERFVVRCRDCETPLLVDLLPRSQTRNRSPAAVVDSVGYRIWSTHTLVHGGVCPECYGAVDTAVDEHDHDDFTAYTLAHTCRECQFLIHMPLEVTAAFHPAAVGFFWDHGISVLDTPLWEFFEFIVTETMTTDVASTDPLEATVEITFDDETLRLAIDDSFQVTPIPTDGR</sequence>
<dbReference type="InterPro" id="IPR055775">
    <property type="entry name" value="DUF7351"/>
</dbReference>
<dbReference type="KEGG" id="nbg:DV706_04420"/>
<evidence type="ECO:0000313" key="4">
    <source>
        <dbReference type="Proteomes" id="UP000296822"/>
    </source>
</evidence>
<organism evidence="3 4">
    <name type="scientific">Natronorubrum bangense</name>
    <dbReference type="NCBI Taxonomy" id="61858"/>
    <lineage>
        <taxon>Archaea</taxon>
        <taxon>Methanobacteriati</taxon>
        <taxon>Methanobacteriota</taxon>
        <taxon>Stenosarchaea group</taxon>
        <taxon>Halobacteria</taxon>
        <taxon>Halobacteriales</taxon>
        <taxon>Natrialbaceae</taxon>
        <taxon>Natronorubrum</taxon>
    </lineage>
</organism>
<dbReference type="RefSeq" id="WP_006066341.1">
    <property type="nucleotide sequence ID" value="NZ_CP031305.1"/>
</dbReference>
<dbReference type="AlphaFoldDB" id="A0A4D6HIK9"/>
<dbReference type="Pfam" id="PF24038">
    <property type="entry name" value="DUF7347"/>
    <property type="match status" value="1"/>
</dbReference>